<dbReference type="RefSeq" id="WP_276202167.1">
    <property type="nucleotide sequence ID" value="NZ_CP012332.1"/>
</dbReference>
<proteinExistence type="predicted"/>
<dbReference type="InterPro" id="IPR050237">
    <property type="entry name" value="ATP-dep_AMP-bd_enzyme"/>
</dbReference>
<dbReference type="SUPFAM" id="SSF56801">
    <property type="entry name" value="Acetyl-CoA synthetase-like"/>
    <property type="match status" value="1"/>
</dbReference>
<dbReference type="EMBL" id="CP012332">
    <property type="protein sequence ID" value="AKU92029.1"/>
    <property type="molecule type" value="Genomic_DNA"/>
</dbReference>
<dbReference type="InterPro" id="IPR042099">
    <property type="entry name" value="ANL_N_sf"/>
</dbReference>
<sequence length="560" mass="59590">MSAAGPSLQPAGPGLATAEGGPVTTCNIASHLPAMAALQSDRPAVIVPAKGGGWERLSFRELDARSDLLAHGLESAGIASGTRTVLMVKPSLDFFALVFALFKVGAVPVLIDPGIGKRALLRCLTEVEAEAFVGIPAAHLARLLVPAPFRTVKTLVTVGRKLGWGGNDLESLARLGAGKGPYRMAETSPEALAAILFTSGSTGIPKGAIYTHGIFDAQVRSIRALYGIEPGEIDLATFPLFALFDPALGMTAVVPEMDARFPAKADPRKLVHAIEAHGATNMFGSPALLDNLSRHAEAAGIRFPTLRRVLSAGAPVRRDIVERMQGRLDGEAQVFTPFGATESLPVASIGSREVLEETSSRTATGGGICVGRPAPGITARIIRIDDGPIDSWSDDLELPRGEIGEITVKGDVVTPGYFARPEQTRLAKIRDGDAIVHRMGDLGWIDELGRLWMCGRKSQRVRLGDGRTLFTECVEQVANRHPAIRRSGLVQAGPGRAALVVEKEPSASANDDTLRSELRSLVDPSIEAILVHRGSLPVDVRHNAKIDRERLGRWAERTLG</sequence>
<dbReference type="Proteomes" id="UP000055590">
    <property type="component" value="Chromosome"/>
</dbReference>
<dbReference type="PANTHER" id="PTHR43767">
    <property type="entry name" value="LONG-CHAIN-FATTY-ACID--COA LIGASE"/>
    <property type="match status" value="1"/>
</dbReference>
<dbReference type="Pfam" id="PF00501">
    <property type="entry name" value="AMP-binding"/>
    <property type="match status" value="1"/>
</dbReference>
<keyword evidence="2" id="KW-0436">Ligase</keyword>
<keyword evidence="3" id="KW-1185">Reference proteome</keyword>
<evidence type="ECO:0000313" key="3">
    <source>
        <dbReference type="Proteomes" id="UP000055590"/>
    </source>
</evidence>
<protein>
    <submittedName>
        <fullName evidence="2">AMP-dependent synthetase/ligase in alkane synthesis cluster</fullName>
    </submittedName>
</protein>
<dbReference type="PANTHER" id="PTHR43767:SF1">
    <property type="entry name" value="NONRIBOSOMAL PEPTIDE SYNTHASE PES1 (EUROFUNG)-RELATED"/>
    <property type="match status" value="1"/>
</dbReference>
<dbReference type="GO" id="GO:0016874">
    <property type="term" value="F:ligase activity"/>
    <property type="evidence" value="ECO:0007669"/>
    <property type="project" value="UniProtKB-KW"/>
</dbReference>
<dbReference type="PATRIC" id="fig|1391653.3.peg.2518"/>
<dbReference type="PROSITE" id="PS00455">
    <property type="entry name" value="AMP_BINDING"/>
    <property type="match status" value="1"/>
</dbReference>
<gene>
    <name evidence="2" type="ORF">AKJ08_2416</name>
</gene>
<dbReference type="Gene3D" id="3.40.50.12780">
    <property type="entry name" value="N-terminal domain of ligase-like"/>
    <property type="match status" value="1"/>
</dbReference>
<feature type="domain" description="AMP-dependent synthetase/ligase" evidence="1">
    <location>
        <begin position="36"/>
        <end position="418"/>
    </location>
</feature>
<dbReference type="InterPro" id="IPR020845">
    <property type="entry name" value="AMP-binding_CS"/>
</dbReference>
<evidence type="ECO:0000259" key="1">
    <source>
        <dbReference type="Pfam" id="PF00501"/>
    </source>
</evidence>
<reference evidence="2 3" key="1">
    <citation type="submission" date="2015-08" db="EMBL/GenBank/DDBJ databases">
        <authorList>
            <person name="Babu N.S."/>
            <person name="Beckwith C.J."/>
            <person name="Beseler K.G."/>
            <person name="Brison A."/>
            <person name="Carone J.V."/>
            <person name="Caskin T.P."/>
            <person name="Diamond M."/>
            <person name="Durham M.E."/>
            <person name="Foxe J.M."/>
            <person name="Go M."/>
            <person name="Henderson B.A."/>
            <person name="Jones I.B."/>
            <person name="McGettigan J.A."/>
            <person name="Micheletti S.J."/>
            <person name="Nasrallah M.E."/>
            <person name="Ortiz D."/>
            <person name="Piller C.R."/>
            <person name="Privatt S.R."/>
            <person name="Schneider S.L."/>
            <person name="Sharp S."/>
            <person name="Smith T.C."/>
            <person name="Stanton J.D."/>
            <person name="Ullery H.E."/>
            <person name="Wilson R.J."/>
            <person name="Serrano M.G."/>
            <person name="Buck G."/>
            <person name="Lee V."/>
            <person name="Wang Y."/>
            <person name="Carvalho R."/>
            <person name="Voegtly L."/>
            <person name="Shi R."/>
            <person name="Duckworth R."/>
            <person name="Johnson A."/>
            <person name="Loviza R."/>
            <person name="Walstead R."/>
            <person name="Shah Z."/>
            <person name="Kiflezghi M."/>
            <person name="Wade K."/>
            <person name="Ball S.L."/>
            <person name="Bradley K.W."/>
            <person name="Asai D.J."/>
            <person name="Bowman C.A."/>
            <person name="Russell D.A."/>
            <person name="Pope W.H."/>
            <person name="Jacobs-Sera D."/>
            <person name="Hendrix R.W."/>
            <person name="Hatfull G.F."/>
        </authorList>
    </citation>
    <scope>NUCLEOTIDE SEQUENCE [LARGE SCALE GENOMIC DNA]</scope>
    <source>
        <strain evidence="2 3">DSM 27710</strain>
    </source>
</reference>
<organism evidence="2 3">
    <name type="scientific">Vulgatibacter incomptus</name>
    <dbReference type="NCBI Taxonomy" id="1391653"/>
    <lineage>
        <taxon>Bacteria</taxon>
        <taxon>Pseudomonadati</taxon>
        <taxon>Myxococcota</taxon>
        <taxon>Myxococcia</taxon>
        <taxon>Myxococcales</taxon>
        <taxon>Cystobacterineae</taxon>
        <taxon>Vulgatibacteraceae</taxon>
        <taxon>Vulgatibacter</taxon>
    </lineage>
</organism>
<dbReference type="InterPro" id="IPR000873">
    <property type="entry name" value="AMP-dep_synth/lig_dom"/>
</dbReference>
<dbReference type="KEGG" id="vin:AKJ08_2416"/>
<evidence type="ECO:0000313" key="2">
    <source>
        <dbReference type="EMBL" id="AKU92029.1"/>
    </source>
</evidence>
<dbReference type="NCBIfam" id="NF006754">
    <property type="entry name" value="PRK09274.1"/>
    <property type="match status" value="1"/>
</dbReference>
<name>A0A0K1PFY8_9BACT</name>
<dbReference type="STRING" id="1391653.AKJ08_2416"/>
<dbReference type="AlphaFoldDB" id="A0A0K1PFY8"/>
<accession>A0A0K1PFY8</accession>